<keyword evidence="2" id="KW-1185">Reference proteome</keyword>
<accession>A0A4U6U2K0</accession>
<name>A0A4U6U2K0_SETVI</name>
<dbReference type="Proteomes" id="UP000298652">
    <property type="component" value="Chromosome 6"/>
</dbReference>
<reference evidence="1" key="1">
    <citation type="submission" date="2019-03" db="EMBL/GenBank/DDBJ databases">
        <title>WGS assembly of Setaria viridis.</title>
        <authorList>
            <person name="Huang P."/>
            <person name="Jenkins J."/>
            <person name="Grimwood J."/>
            <person name="Barry K."/>
            <person name="Healey A."/>
            <person name="Mamidi S."/>
            <person name="Sreedasyam A."/>
            <person name="Shu S."/>
            <person name="Feldman M."/>
            <person name="Wu J."/>
            <person name="Yu Y."/>
            <person name="Chen C."/>
            <person name="Johnson J."/>
            <person name="Rokhsar D."/>
            <person name="Baxter I."/>
            <person name="Schmutz J."/>
            <person name="Brutnell T."/>
            <person name="Kellogg E."/>
        </authorList>
    </citation>
    <scope>NUCLEOTIDE SEQUENCE [LARGE SCALE GENOMIC DNA]</scope>
</reference>
<gene>
    <name evidence="1" type="ORF">SEVIR_6G132725v2</name>
</gene>
<dbReference type="EMBL" id="CM016557">
    <property type="protein sequence ID" value="TKW09718.1"/>
    <property type="molecule type" value="Genomic_DNA"/>
</dbReference>
<evidence type="ECO:0000313" key="2">
    <source>
        <dbReference type="Proteomes" id="UP000298652"/>
    </source>
</evidence>
<proteinExistence type="predicted"/>
<dbReference type="Gramene" id="TKW09718">
    <property type="protein sequence ID" value="TKW09718"/>
    <property type="gene ID" value="SEVIR_6G132725v2"/>
</dbReference>
<sequence>MIKSKIKRTWIAADLNGKRWIRDIVGHATVQELSQYVQLWHVVSDVELRVGVEDKEPETAEHLLARCTYTQQVWLAVSQIIGIQNVPPALNDSLMEWWIQKRNRLNAIKTRGLDSTFMLVSWKIWKERNDRVFARVTEKTPAQLIEAITEKALLWCAAGARCLAALGWHVAATS</sequence>
<evidence type="ECO:0000313" key="1">
    <source>
        <dbReference type="EMBL" id="TKW09718.1"/>
    </source>
</evidence>
<organism evidence="1 2">
    <name type="scientific">Setaria viridis</name>
    <name type="common">Green bristlegrass</name>
    <name type="synonym">Setaria italica subsp. viridis</name>
    <dbReference type="NCBI Taxonomy" id="4556"/>
    <lineage>
        <taxon>Eukaryota</taxon>
        <taxon>Viridiplantae</taxon>
        <taxon>Streptophyta</taxon>
        <taxon>Embryophyta</taxon>
        <taxon>Tracheophyta</taxon>
        <taxon>Spermatophyta</taxon>
        <taxon>Magnoliopsida</taxon>
        <taxon>Liliopsida</taxon>
        <taxon>Poales</taxon>
        <taxon>Poaceae</taxon>
        <taxon>PACMAD clade</taxon>
        <taxon>Panicoideae</taxon>
        <taxon>Panicodae</taxon>
        <taxon>Paniceae</taxon>
        <taxon>Cenchrinae</taxon>
        <taxon>Setaria</taxon>
    </lineage>
</organism>
<protein>
    <submittedName>
        <fullName evidence="1">Uncharacterized protein</fullName>
    </submittedName>
</protein>
<dbReference type="AlphaFoldDB" id="A0A4U6U2K0"/>